<dbReference type="InterPro" id="IPR043128">
    <property type="entry name" value="Rev_trsase/Diguanyl_cyclase"/>
</dbReference>
<dbReference type="EMBL" id="BLLF01008600">
    <property type="protein sequence ID" value="GFH33445.1"/>
    <property type="molecule type" value="Genomic_DNA"/>
</dbReference>
<dbReference type="FunFam" id="3.10.10.10:FF:000007">
    <property type="entry name" value="Retrovirus-related Pol polyprotein from transposon 17.6-like Protein"/>
    <property type="match status" value="1"/>
</dbReference>
<dbReference type="GO" id="GO:0004519">
    <property type="term" value="F:endonuclease activity"/>
    <property type="evidence" value="ECO:0007669"/>
    <property type="project" value="UniProtKB-KW"/>
</dbReference>
<proteinExistence type="predicted"/>
<evidence type="ECO:0000256" key="3">
    <source>
        <dbReference type="ARBA" id="ARBA00022695"/>
    </source>
</evidence>
<protein>
    <submittedName>
        <fullName evidence="9">RNA-directed DNA polymerase homolog</fullName>
    </submittedName>
</protein>
<dbReference type="InterPro" id="IPR000477">
    <property type="entry name" value="RT_dom"/>
</dbReference>
<dbReference type="PANTHER" id="PTHR24559">
    <property type="entry name" value="TRANSPOSON TY3-I GAG-POL POLYPROTEIN"/>
    <property type="match status" value="1"/>
</dbReference>
<keyword evidence="6" id="KW-0378">Hydrolase</keyword>
<organism evidence="9 10">
    <name type="scientific">Haematococcus lacustris</name>
    <name type="common">Green alga</name>
    <name type="synonym">Haematococcus pluvialis</name>
    <dbReference type="NCBI Taxonomy" id="44745"/>
    <lineage>
        <taxon>Eukaryota</taxon>
        <taxon>Viridiplantae</taxon>
        <taxon>Chlorophyta</taxon>
        <taxon>core chlorophytes</taxon>
        <taxon>Chlorophyceae</taxon>
        <taxon>CS clade</taxon>
        <taxon>Chlamydomonadales</taxon>
        <taxon>Haematococcaceae</taxon>
        <taxon>Haematococcus</taxon>
    </lineage>
</organism>
<dbReference type="Gene3D" id="3.30.70.270">
    <property type="match status" value="1"/>
</dbReference>
<keyword evidence="2" id="KW-0808">Transferase</keyword>
<keyword evidence="7 9" id="KW-0695">RNA-directed DNA polymerase</keyword>
<keyword evidence="5" id="KW-0255">Endonuclease</keyword>
<comment type="caution">
    <text evidence="9">The sequence shown here is derived from an EMBL/GenBank/DDBJ whole genome shotgun (WGS) entry which is preliminary data.</text>
</comment>
<keyword evidence="4" id="KW-0540">Nuclease</keyword>
<sequence>MSQEELDELKRQLDELLAKGYIRPSTSPFGSAVLFVRKKDGSLRMCVDYRALNQLTIKNRYPLPRIDDLLDQLAGARVFSKIDLKSGYHQIRVAEADIHKTAFRTRYGHYEYTVMPFGLCNAPATFQRLMNDIFRPHLDQFVLVYRDDILI</sequence>
<evidence type="ECO:0000256" key="1">
    <source>
        <dbReference type="ARBA" id="ARBA00022670"/>
    </source>
</evidence>
<keyword evidence="1" id="KW-0645">Protease</keyword>
<evidence type="ECO:0000256" key="7">
    <source>
        <dbReference type="ARBA" id="ARBA00022918"/>
    </source>
</evidence>
<dbReference type="Gene3D" id="3.10.10.10">
    <property type="entry name" value="HIV Type 1 Reverse Transcriptase, subunit A, domain 1"/>
    <property type="match status" value="1"/>
</dbReference>
<evidence type="ECO:0000256" key="2">
    <source>
        <dbReference type="ARBA" id="ARBA00022679"/>
    </source>
</evidence>
<reference evidence="9 10" key="1">
    <citation type="submission" date="2020-02" db="EMBL/GenBank/DDBJ databases">
        <title>Draft genome sequence of Haematococcus lacustris strain NIES-144.</title>
        <authorList>
            <person name="Morimoto D."/>
            <person name="Nakagawa S."/>
            <person name="Yoshida T."/>
            <person name="Sawayama S."/>
        </authorList>
    </citation>
    <scope>NUCLEOTIDE SEQUENCE [LARGE SCALE GENOMIC DNA]</scope>
    <source>
        <strain evidence="9 10">NIES-144</strain>
    </source>
</reference>
<accession>A0A6A0ALU6</accession>
<gene>
    <name evidence="9" type="ORF">HaLaN_32819</name>
</gene>
<dbReference type="Proteomes" id="UP000485058">
    <property type="component" value="Unassembled WGS sequence"/>
</dbReference>
<keyword evidence="10" id="KW-1185">Reference proteome</keyword>
<dbReference type="GO" id="GO:0006508">
    <property type="term" value="P:proteolysis"/>
    <property type="evidence" value="ECO:0007669"/>
    <property type="project" value="UniProtKB-KW"/>
</dbReference>
<dbReference type="PROSITE" id="PS50878">
    <property type="entry name" value="RT_POL"/>
    <property type="match status" value="1"/>
</dbReference>
<evidence type="ECO:0000256" key="5">
    <source>
        <dbReference type="ARBA" id="ARBA00022759"/>
    </source>
</evidence>
<evidence type="ECO:0000313" key="10">
    <source>
        <dbReference type="Proteomes" id="UP000485058"/>
    </source>
</evidence>
<feature type="domain" description="Reverse transcriptase" evidence="8">
    <location>
        <begin position="17"/>
        <end position="151"/>
    </location>
</feature>
<dbReference type="PANTHER" id="PTHR24559:SF444">
    <property type="entry name" value="REVERSE TRANSCRIPTASE DOMAIN-CONTAINING PROTEIN"/>
    <property type="match status" value="1"/>
</dbReference>
<dbReference type="GO" id="GO:0008233">
    <property type="term" value="F:peptidase activity"/>
    <property type="evidence" value="ECO:0007669"/>
    <property type="project" value="UniProtKB-KW"/>
</dbReference>
<dbReference type="SUPFAM" id="SSF56672">
    <property type="entry name" value="DNA/RNA polymerases"/>
    <property type="match status" value="1"/>
</dbReference>
<name>A0A6A0ALU6_HAELA</name>
<dbReference type="InterPro" id="IPR043502">
    <property type="entry name" value="DNA/RNA_pol_sf"/>
</dbReference>
<evidence type="ECO:0000259" key="8">
    <source>
        <dbReference type="PROSITE" id="PS50878"/>
    </source>
</evidence>
<dbReference type="InterPro" id="IPR053134">
    <property type="entry name" value="RNA-dir_DNA_polymerase"/>
</dbReference>
<dbReference type="GO" id="GO:0003964">
    <property type="term" value="F:RNA-directed DNA polymerase activity"/>
    <property type="evidence" value="ECO:0007669"/>
    <property type="project" value="UniProtKB-KW"/>
</dbReference>
<dbReference type="AlphaFoldDB" id="A0A6A0ALU6"/>
<evidence type="ECO:0000256" key="4">
    <source>
        <dbReference type="ARBA" id="ARBA00022722"/>
    </source>
</evidence>
<evidence type="ECO:0000256" key="6">
    <source>
        <dbReference type="ARBA" id="ARBA00022801"/>
    </source>
</evidence>
<dbReference type="CDD" id="cd01647">
    <property type="entry name" value="RT_LTR"/>
    <property type="match status" value="1"/>
</dbReference>
<evidence type="ECO:0000313" key="9">
    <source>
        <dbReference type="EMBL" id="GFH33445.1"/>
    </source>
</evidence>
<dbReference type="Pfam" id="PF00078">
    <property type="entry name" value="RVT_1"/>
    <property type="match status" value="1"/>
</dbReference>
<keyword evidence="3" id="KW-0548">Nucleotidyltransferase</keyword>